<protein>
    <submittedName>
        <fullName evidence="10">Urea ABC transporter permease subunit UrtB</fullName>
    </submittedName>
</protein>
<gene>
    <name evidence="10" type="primary">urtB</name>
    <name evidence="10" type="ORF">ACFPU1_14310</name>
</gene>
<feature type="transmembrane region" description="Helical" evidence="9">
    <location>
        <begin position="229"/>
        <end position="258"/>
    </location>
</feature>
<feature type="transmembrane region" description="Helical" evidence="9">
    <location>
        <begin position="202"/>
        <end position="223"/>
    </location>
</feature>
<keyword evidence="2" id="KW-0813">Transport</keyword>
<evidence type="ECO:0000256" key="7">
    <source>
        <dbReference type="ARBA" id="ARBA00023136"/>
    </source>
</evidence>
<keyword evidence="6 9" id="KW-1133">Transmembrane helix</keyword>
<evidence type="ECO:0000313" key="10">
    <source>
        <dbReference type="EMBL" id="MFC5713940.1"/>
    </source>
</evidence>
<evidence type="ECO:0000256" key="5">
    <source>
        <dbReference type="ARBA" id="ARBA00022970"/>
    </source>
</evidence>
<dbReference type="InterPro" id="IPR001851">
    <property type="entry name" value="ABC_transp_permease"/>
</dbReference>
<evidence type="ECO:0000256" key="3">
    <source>
        <dbReference type="ARBA" id="ARBA00022475"/>
    </source>
</evidence>
<comment type="similarity">
    <text evidence="8">Belongs to the binding-protein-dependent transport system permease family. LivHM subfamily.</text>
</comment>
<comment type="caution">
    <text evidence="10">The sequence shown here is derived from an EMBL/GenBank/DDBJ whole genome shotgun (WGS) entry which is preliminary data.</text>
</comment>
<organism evidence="10 11">
    <name type="scientific">Thalassorhabdus alkalitolerans</name>
    <dbReference type="NCBI Taxonomy" id="2282697"/>
    <lineage>
        <taxon>Bacteria</taxon>
        <taxon>Bacillati</taxon>
        <taxon>Bacillota</taxon>
        <taxon>Bacilli</taxon>
        <taxon>Bacillales</taxon>
        <taxon>Bacillaceae</taxon>
        <taxon>Thalassorhabdus</taxon>
    </lineage>
</organism>
<evidence type="ECO:0000256" key="4">
    <source>
        <dbReference type="ARBA" id="ARBA00022692"/>
    </source>
</evidence>
<dbReference type="PANTHER" id="PTHR11795">
    <property type="entry name" value="BRANCHED-CHAIN AMINO ACID TRANSPORT SYSTEM PERMEASE PROTEIN LIVH"/>
    <property type="match status" value="1"/>
</dbReference>
<dbReference type="InterPro" id="IPR017779">
    <property type="entry name" value="ABC_UrtB_bac"/>
</dbReference>
<evidence type="ECO:0000256" key="6">
    <source>
        <dbReference type="ARBA" id="ARBA00022989"/>
    </source>
</evidence>
<evidence type="ECO:0000256" key="9">
    <source>
        <dbReference type="SAM" id="Phobius"/>
    </source>
</evidence>
<comment type="subcellular location">
    <subcellularLocation>
        <location evidence="1">Cell membrane</location>
        <topology evidence="1">Multi-pass membrane protein</topology>
    </subcellularLocation>
</comment>
<keyword evidence="7 9" id="KW-0472">Membrane</keyword>
<dbReference type="RefSeq" id="WP_385942366.1">
    <property type="nucleotide sequence ID" value="NZ_JBHSOZ010000008.1"/>
</dbReference>
<feature type="transmembrane region" description="Helical" evidence="9">
    <location>
        <begin position="42"/>
        <end position="62"/>
    </location>
</feature>
<dbReference type="Proteomes" id="UP001596142">
    <property type="component" value="Unassembled WGS sequence"/>
</dbReference>
<feature type="transmembrane region" description="Helical" evidence="9">
    <location>
        <begin position="265"/>
        <end position="286"/>
    </location>
</feature>
<dbReference type="EMBL" id="JBHSOZ010000008">
    <property type="protein sequence ID" value="MFC5713940.1"/>
    <property type="molecule type" value="Genomic_DNA"/>
</dbReference>
<keyword evidence="11" id="KW-1185">Reference proteome</keyword>
<feature type="transmembrane region" description="Helical" evidence="9">
    <location>
        <begin position="68"/>
        <end position="92"/>
    </location>
</feature>
<evidence type="ECO:0000256" key="8">
    <source>
        <dbReference type="ARBA" id="ARBA00037998"/>
    </source>
</evidence>
<dbReference type="Pfam" id="PF02653">
    <property type="entry name" value="BPD_transp_2"/>
    <property type="match status" value="1"/>
</dbReference>
<name>A0ABW0YN68_9BACI</name>
<keyword evidence="5" id="KW-0029">Amino-acid transport</keyword>
<feature type="transmembrane region" description="Helical" evidence="9">
    <location>
        <begin position="12"/>
        <end position="35"/>
    </location>
</feature>
<dbReference type="NCBIfam" id="TIGR03409">
    <property type="entry name" value="urea_trans_UrtB"/>
    <property type="match status" value="1"/>
</dbReference>
<proteinExistence type="inferred from homology"/>
<evidence type="ECO:0000256" key="1">
    <source>
        <dbReference type="ARBA" id="ARBA00004651"/>
    </source>
</evidence>
<dbReference type="PANTHER" id="PTHR11795:SF447">
    <property type="entry name" value="ABC TRANSPORTER PERMEASE PROTEIN"/>
    <property type="match status" value="1"/>
</dbReference>
<evidence type="ECO:0000256" key="2">
    <source>
        <dbReference type="ARBA" id="ARBA00022448"/>
    </source>
</evidence>
<sequence length="300" mass="32404">MESYLIQIFNGLSLGSILLLIALGLAITFGLMNVINMAHGELIMIGAYSAYMVQMFFITYVPAHLFDWYFILAIPFAFLLAAGIGLLLELTVIRHLYGRPLDSLLATFGAGLILQQAARTIFGAPNVGVENPSFLTGGIQILSVTLPYTRLFIILLVASCTFLLYLYFYKTSNGRRIRAVMQNRDMAKCVGVSSRRIDATTFALGAGFAGVAGTALSLIGPVGPTIGTYYIIDAFMVVVVGGVGMLAGTIAGAFGIGIFNTLFEYWTNASLGKVLIFALIIAFLQWKPSGIFSLRTRSVD</sequence>
<keyword evidence="3" id="KW-1003">Cell membrane</keyword>
<evidence type="ECO:0000313" key="11">
    <source>
        <dbReference type="Proteomes" id="UP001596142"/>
    </source>
</evidence>
<dbReference type="InterPro" id="IPR052157">
    <property type="entry name" value="BCAA_transport_permease"/>
</dbReference>
<keyword evidence="4 9" id="KW-0812">Transmembrane</keyword>
<dbReference type="CDD" id="cd06582">
    <property type="entry name" value="TM_PBP1_LivH_like"/>
    <property type="match status" value="1"/>
</dbReference>
<reference evidence="11" key="1">
    <citation type="journal article" date="2019" name="Int. J. Syst. Evol. Microbiol.">
        <title>The Global Catalogue of Microorganisms (GCM) 10K type strain sequencing project: providing services to taxonomists for standard genome sequencing and annotation.</title>
        <authorList>
            <consortium name="The Broad Institute Genomics Platform"/>
            <consortium name="The Broad Institute Genome Sequencing Center for Infectious Disease"/>
            <person name="Wu L."/>
            <person name="Ma J."/>
        </authorList>
    </citation>
    <scope>NUCLEOTIDE SEQUENCE [LARGE SCALE GENOMIC DNA]</scope>
    <source>
        <strain evidence="11">CECT 7184</strain>
    </source>
</reference>
<accession>A0ABW0YN68</accession>
<feature type="transmembrane region" description="Helical" evidence="9">
    <location>
        <begin position="148"/>
        <end position="168"/>
    </location>
</feature>